<dbReference type="EMBL" id="KN833978">
    <property type="protein sequence ID" value="KIK13721.1"/>
    <property type="molecule type" value="Genomic_DNA"/>
</dbReference>
<organism evidence="1 2">
    <name type="scientific">Pisolithus microcarpus 441</name>
    <dbReference type="NCBI Taxonomy" id="765257"/>
    <lineage>
        <taxon>Eukaryota</taxon>
        <taxon>Fungi</taxon>
        <taxon>Dikarya</taxon>
        <taxon>Basidiomycota</taxon>
        <taxon>Agaricomycotina</taxon>
        <taxon>Agaricomycetes</taxon>
        <taxon>Agaricomycetidae</taxon>
        <taxon>Boletales</taxon>
        <taxon>Sclerodermatineae</taxon>
        <taxon>Pisolithaceae</taxon>
        <taxon>Pisolithus</taxon>
    </lineage>
</organism>
<reference evidence="2" key="2">
    <citation type="submission" date="2015-01" db="EMBL/GenBank/DDBJ databases">
        <title>Evolutionary Origins and Diversification of the Mycorrhizal Mutualists.</title>
        <authorList>
            <consortium name="DOE Joint Genome Institute"/>
            <consortium name="Mycorrhizal Genomics Consortium"/>
            <person name="Kohler A."/>
            <person name="Kuo A."/>
            <person name="Nagy L.G."/>
            <person name="Floudas D."/>
            <person name="Copeland A."/>
            <person name="Barry K.W."/>
            <person name="Cichocki N."/>
            <person name="Veneault-Fourrey C."/>
            <person name="LaButti K."/>
            <person name="Lindquist E.A."/>
            <person name="Lipzen A."/>
            <person name="Lundell T."/>
            <person name="Morin E."/>
            <person name="Murat C."/>
            <person name="Riley R."/>
            <person name="Ohm R."/>
            <person name="Sun H."/>
            <person name="Tunlid A."/>
            <person name="Henrissat B."/>
            <person name="Grigoriev I.V."/>
            <person name="Hibbett D.S."/>
            <person name="Martin F."/>
        </authorList>
    </citation>
    <scope>NUCLEOTIDE SEQUENCE [LARGE SCALE GENOMIC DNA]</scope>
    <source>
        <strain evidence="2">441</strain>
    </source>
</reference>
<evidence type="ECO:0000313" key="1">
    <source>
        <dbReference type="EMBL" id="KIK13721.1"/>
    </source>
</evidence>
<dbReference type="HOGENOM" id="CLU_2942681_0_0_1"/>
<protein>
    <submittedName>
        <fullName evidence="1">Uncharacterized protein</fullName>
    </submittedName>
</protein>
<dbReference type="AlphaFoldDB" id="A0A0C9Y9Z7"/>
<sequence>MSFELKYAAGQLVSSSLGLTFYGSQRVIGGPTRMQPISKCQFCLQRKHTTLGASYMMQTV</sequence>
<reference evidence="1 2" key="1">
    <citation type="submission" date="2014-04" db="EMBL/GenBank/DDBJ databases">
        <authorList>
            <consortium name="DOE Joint Genome Institute"/>
            <person name="Kuo A."/>
            <person name="Kohler A."/>
            <person name="Costa M.D."/>
            <person name="Nagy L.G."/>
            <person name="Floudas D."/>
            <person name="Copeland A."/>
            <person name="Barry K.W."/>
            <person name="Cichocki N."/>
            <person name="Veneault-Fourrey C."/>
            <person name="LaButti K."/>
            <person name="Lindquist E.A."/>
            <person name="Lipzen A."/>
            <person name="Lundell T."/>
            <person name="Morin E."/>
            <person name="Murat C."/>
            <person name="Sun H."/>
            <person name="Tunlid A."/>
            <person name="Henrissat B."/>
            <person name="Grigoriev I.V."/>
            <person name="Hibbett D.S."/>
            <person name="Martin F."/>
            <person name="Nordberg H.P."/>
            <person name="Cantor M.N."/>
            <person name="Hua S.X."/>
        </authorList>
    </citation>
    <scope>NUCLEOTIDE SEQUENCE [LARGE SCALE GENOMIC DNA]</scope>
    <source>
        <strain evidence="1 2">441</strain>
    </source>
</reference>
<keyword evidence="2" id="KW-1185">Reference proteome</keyword>
<name>A0A0C9Y9Z7_9AGAM</name>
<dbReference type="Proteomes" id="UP000054018">
    <property type="component" value="Unassembled WGS sequence"/>
</dbReference>
<evidence type="ECO:0000313" key="2">
    <source>
        <dbReference type="Proteomes" id="UP000054018"/>
    </source>
</evidence>
<accession>A0A0C9Y9Z7</accession>
<proteinExistence type="predicted"/>
<gene>
    <name evidence="1" type="ORF">PISMIDRAFT_688449</name>
</gene>